<comment type="caution">
    <text evidence="1">The sequence shown here is derived from an EMBL/GenBank/DDBJ whole genome shotgun (WGS) entry which is preliminary data.</text>
</comment>
<dbReference type="EMBL" id="JALLPB020000281">
    <property type="protein sequence ID" value="KAL3811106.1"/>
    <property type="molecule type" value="Genomic_DNA"/>
</dbReference>
<accession>A0ABD3RKN5</accession>
<dbReference type="Proteomes" id="UP001530377">
    <property type="component" value="Unassembled WGS sequence"/>
</dbReference>
<keyword evidence="2" id="KW-1185">Reference proteome</keyword>
<evidence type="ECO:0000313" key="1">
    <source>
        <dbReference type="EMBL" id="KAL3811106.1"/>
    </source>
</evidence>
<name>A0ABD3RKN5_9STRA</name>
<reference evidence="1 2" key="1">
    <citation type="submission" date="2024-10" db="EMBL/GenBank/DDBJ databases">
        <title>Updated reference genomes for cyclostephanoid diatoms.</title>
        <authorList>
            <person name="Roberts W.R."/>
            <person name="Alverson A.J."/>
        </authorList>
    </citation>
    <scope>NUCLEOTIDE SEQUENCE [LARGE SCALE GENOMIC DNA]</scope>
    <source>
        <strain evidence="1 2">AJA228-03</strain>
    </source>
</reference>
<dbReference type="AlphaFoldDB" id="A0ABD3RKN5"/>
<organism evidence="1 2">
    <name type="scientific">Cyclostephanos tholiformis</name>
    <dbReference type="NCBI Taxonomy" id="382380"/>
    <lineage>
        <taxon>Eukaryota</taxon>
        <taxon>Sar</taxon>
        <taxon>Stramenopiles</taxon>
        <taxon>Ochrophyta</taxon>
        <taxon>Bacillariophyta</taxon>
        <taxon>Coscinodiscophyceae</taxon>
        <taxon>Thalassiosirophycidae</taxon>
        <taxon>Stephanodiscales</taxon>
        <taxon>Stephanodiscaceae</taxon>
        <taxon>Cyclostephanos</taxon>
    </lineage>
</organism>
<protein>
    <submittedName>
        <fullName evidence="1">Uncharacterized protein</fullName>
    </submittedName>
</protein>
<sequence>MPTAMALYLEGATSLGESKIGPWPLGGIAMFIRDADNDDGRMEVGNVRGHISYAVRLQTWFEGMVSPLFDEKRGENFVIVEKGKR</sequence>
<evidence type="ECO:0000313" key="2">
    <source>
        <dbReference type="Proteomes" id="UP001530377"/>
    </source>
</evidence>
<proteinExistence type="predicted"/>
<gene>
    <name evidence="1" type="ORF">ACHAXA_009876</name>
</gene>